<accession>A0A845LW81</accession>
<evidence type="ECO:0000313" key="2">
    <source>
        <dbReference type="Proteomes" id="UP000467322"/>
    </source>
</evidence>
<evidence type="ECO:0000313" key="1">
    <source>
        <dbReference type="EMBL" id="MZR12190.1"/>
    </source>
</evidence>
<keyword evidence="2" id="KW-1185">Reference proteome</keyword>
<gene>
    <name evidence="1" type="ORF">GQE99_04050</name>
</gene>
<reference evidence="1 2" key="1">
    <citation type="submission" date="2019-12" db="EMBL/GenBank/DDBJ databases">
        <title>Maritimibacter sp. nov. sp. isolated from sea sand.</title>
        <authorList>
            <person name="Kim J."/>
            <person name="Jeong S.E."/>
            <person name="Jung H.S."/>
            <person name="Jeon C.O."/>
        </authorList>
    </citation>
    <scope>NUCLEOTIDE SEQUENCE [LARGE SCALE GENOMIC DNA]</scope>
    <source>
        <strain evidence="1 2">DP07</strain>
    </source>
</reference>
<dbReference type="EMBL" id="WTUX01000007">
    <property type="protein sequence ID" value="MZR12190.1"/>
    <property type="molecule type" value="Genomic_DNA"/>
</dbReference>
<proteinExistence type="predicted"/>
<organism evidence="1 2">
    <name type="scientific">Maritimibacter harenae</name>
    <dbReference type="NCBI Taxonomy" id="2606218"/>
    <lineage>
        <taxon>Bacteria</taxon>
        <taxon>Pseudomonadati</taxon>
        <taxon>Pseudomonadota</taxon>
        <taxon>Alphaproteobacteria</taxon>
        <taxon>Rhodobacterales</taxon>
        <taxon>Roseobacteraceae</taxon>
        <taxon>Maritimibacter</taxon>
    </lineage>
</organism>
<sequence>MKWTKDRVSEADIDAFLGVIKELDQRSRNLLALMLFAVRRRDPKLSEALDELHKASPTGQGPVDKPVDGIDGSLLRRLNRICPDDECVWWERALTYAETEGDAHLYQGLVALVERRVAS</sequence>
<protein>
    <submittedName>
        <fullName evidence="1">Uncharacterized protein</fullName>
    </submittedName>
</protein>
<comment type="caution">
    <text evidence="1">The sequence shown here is derived from an EMBL/GenBank/DDBJ whole genome shotgun (WGS) entry which is preliminary data.</text>
</comment>
<dbReference type="RefSeq" id="WP_161350314.1">
    <property type="nucleotide sequence ID" value="NZ_WTUX01000007.1"/>
</dbReference>
<dbReference type="Proteomes" id="UP000467322">
    <property type="component" value="Unassembled WGS sequence"/>
</dbReference>
<name>A0A845LW81_9RHOB</name>
<dbReference type="AlphaFoldDB" id="A0A845LW81"/>